<gene>
    <name evidence="2" type="ORF">FHW20_000513</name>
</gene>
<evidence type="ECO:0000313" key="2">
    <source>
        <dbReference type="EMBL" id="MBA8849609.1"/>
    </source>
</evidence>
<protein>
    <submittedName>
        <fullName evidence="2">Uncharacterized protein</fullName>
    </submittedName>
</protein>
<reference evidence="2 3" key="1">
    <citation type="submission" date="2020-07" db="EMBL/GenBank/DDBJ databases">
        <title>Genomic Encyclopedia of Type Strains, Phase IV (KMG-V): Genome sequencing to study the core and pangenomes of soil and plant-associated prokaryotes.</title>
        <authorList>
            <person name="Whitman W."/>
        </authorList>
    </citation>
    <scope>NUCLEOTIDE SEQUENCE [LARGE SCALE GENOMIC DNA]</scope>
    <source>
        <strain evidence="2 3">RH4WT92</strain>
    </source>
</reference>
<feature type="region of interest" description="Disordered" evidence="1">
    <location>
        <begin position="68"/>
        <end position="100"/>
    </location>
</feature>
<comment type="caution">
    <text evidence="2">The sequence shown here is derived from an EMBL/GenBank/DDBJ whole genome shotgun (WGS) entry which is preliminary data.</text>
</comment>
<name>A0ABR6AJH2_9HYPH</name>
<sequence length="228" mass="25497">MKINHLAVTLDSEIQRVPGSPGYDALHIGKSGNLFAVDADEAISSLKPGLSRWTARLDTRDKRIRNLTAVKREEHTENDDSQNNIESRSGKDRRRTLPNRLGVKRPSLLIHTQTRIIDVHRRTRGALIANELDVAAKRNGGNLPSRSVFIRETDQLGPKTDGKSLGADAAPARNQIVAHFMDKDHNGQHKQKRNDGPDKQAFATQKKGQRVLQITAPYKTLPDRQKTE</sequence>
<dbReference type="EMBL" id="JACGXG010000001">
    <property type="protein sequence ID" value="MBA8849609.1"/>
    <property type="molecule type" value="Genomic_DNA"/>
</dbReference>
<feature type="region of interest" description="Disordered" evidence="1">
    <location>
        <begin position="183"/>
        <end position="228"/>
    </location>
</feature>
<feature type="compositionally biased region" description="Basic and acidic residues" evidence="1">
    <location>
        <begin position="183"/>
        <end position="198"/>
    </location>
</feature>
<proteinExistence type="predicted"/>
<evidence type="ECO:0000256" key="1">
    <source>
        <dbReference type="SAM" id="MobiDB-lite"/>
    </source>
</evidence>
<organism evidence="2 3">
    <name type="scientific">Brucella intermedia</name>
    <dbReference type="NCBI Taxonomy" id="94625"/>
    <lineage>
        <taxon>Bacteria</taxon>
        <taxon>Pseudomonadati</taxon>
        <taxon>Pseudomonadota</taxon>
        <taxon>Alphaproteobacteria</taxon>
        <taxon>Hyphomicrobiales</taxon>
        <taxon>Brucellaceae</taxon>
        <taxon>Brucella/Ochrobactrum group</taxon>
        <taxon>Brucella</taxon>
    </lineage>
</organism>
<keyword evidence="3" id="KW-1185">Reference proteome</keyword>
<evidence type="ECO:0000313" key="3">
    <source>
        <dbReference type="Proteomes" id="UP000578622"/>
    </source>
</evidence>
<dbReference type="Proteomes" id="UP000578622">
    <property type="component" value="Unassembled WGS sequence"/>
</dbReference>
<accession>A0ABR6AJH2</accession>